<dbReference type="InterPro" id="IPR017896">
    <property type="entry name" value="4Fe4S_Fe-S-bd"/>
</dbReference>
<organism evidence="2 3">
    <name type="scientific">Erythranthe guttata</name>
    <name type="common">Yellow monkey flower</name>
    <name type="synonym">Mimulus guttatus</name>
    <dbReference type="NCBI Taxonomy" id="4155"/>
    <lineage>
        <taxon>Eukaryota</taxon>
        <taxon>Viridiplantae</taxon>
        <taxon>Streptophyta</taxon>
        <taxon>Embryophyta</taxon>
        <taxon>Tracheophyta</taxon>
        <taxon>Spermatophyta</taxon>
        <taxon>Magnoliopsida</taxon>
        <taxon>eudicotyledons</taxon>
        <taxon>Gunneridae</taxon>
        <taxon>Pentapetalae</taxon>
        <taxon>asterids</taxon>
        <taxon>lamiids</taxon>
        <taxon>Lamiales</taxon>
        <taxon>Phrymaceae</taxon>
        <taxon>Erythranthe</taxon>
    </lineage>
</organism>
<reference evidence="2 3" key="1">
    <citation type="journal article" date="2013" name="Proc. Natl. Acad. Sci. U.S.A.">
        <title>Fine-scale variation in meiotic recombination in Mimulus inferred from population shotgun sequencing.</title>
        <authorList>
            <person name="Hellsten U."/>
            <person name="Wright K.M."/>
            <person name="Jenkins J."/>
            <person name="Shu S."/>
            <person name="Yuan Y."/>
            <person name="Wessler S.R."/>
            <person name="Schmutz J."/>
            <person name="Willis J.H."/>
            <person name="Rokhsar D.S."/>
        </authorList>
    </citation>
    <scope>NUCLEOTIDE SEQUENCE [LARGE SCALE GENOMIC DNA]</scope>
    <source>
        <strain evidence="3">cv. DUN x IM62</strain>
    </source>
</reference>
<dbReference type="InterPro" id="IPR007209">
    <property type="entry name" value="RNaseL-inhib-like_metal-bd_dom"/>
</dbReference>
<dbReference type="EMBL" id="KI630297">
    <property type="protein sequence ID" value="EYU42263.1"/>
    <property type="molecule type" value="Genomic_DNA"/>
</dbReference>
<feature type="non-terminal residue" evidence="2">
    <location>
        <position position="35"/>
    </location>
</feature>
<dbReference type="AlphaFoldDB" id="A0A022RR63"/>
<name>A0A022RR63_ERYGU</name>
<dbReference type="Pfam" id="PF04068">
    <property type="entry name" value="Fer4_RLI"/>
    <property type="match status" value="1"/>
</dbReference>
<sequence>MPNDRLPRIAIVNPDRCKPKKCRQECKRSCPVVRS</sequence>
<proteinExistence type="predicted"/>
<dbReference type="Proteomes" id="UP000030748">
    <property type="component" value="Unassembled WGS sequence"/>
</dbReference>
<dbReference type="STRING" id="4155.A0A022RR63"/>
<gene>
    <name evidence="2" type="ORF">MIMGU_mgv1a0213242mg</name>
</gene>
<protein>
    <recommendedName>
        <fullName evidence="1">4Fe-4S ferredoxin-type domain-containing protein</fullName>
    </recommendedName>
</protein>
<evidence type="ECO:0000259" key="1">
    <source>
        <dbReference type="PROSITE" id="PS51379"/>
    </source>
</evidence>
<keyword evidence="3" id="KW-1185">Reference proteome</keyword>
<dbReference type="PROSITE" id="PS51379">
    <property type="entry name" value="4FE4S_FER_2"/>
    <property type="match status" value="1"/>
</dbReference>
<accession>A0A022RR63</accession>
<evidence type="ECO:0000313" key="3">
    <source>
        <dbReference type="Proteomes" id="UP000030748"/>
    </source>
</evidence>
<feature type="domain" description="4Fe-4S ferredoxin-type" evidence="1">
    <location>
        <begin position="8"/>
        <end position="35"/>
    </location>
</feature>
<evidence type="ECO:0000313" key="2">
    <source>
        <dbReference type="EMBL" id="EYU42263.1"/>
    </source>
</evidence>